<dbReference type="EMBL" id="JAWHQM010000002">
    <property type="protein sequence ID" value="KAK5624996.1"/>
    <property type="molecule type" value="Genomic_DNA"/>
</dbReference>
<protein>
    <recommendedName>
        <fullName evidence="4">Terpene synthase</fullName>
        <ecNumber evidence="4">4.2.3.-</ecNumber>
    </recommendedName>
</protein>
<dbReference type="PANTHER" id="PTHR35201:SF4">
    <property type="entry name" value="BETA-PINACENE SYNTHASE-RELATED"/>
    <property type="match status" value="1"/>
</dbReference>
<keyword evidence="6" id="KW-1185">Reference proteome</keyword>
<dbReference type="Proteomes" id="UP001305414">
    <property type="component" value="Unassembled WGS sequence"/>
</dbReference>
<evidence type="ECO:0000256" key="2">
    <source>
        <dbReference type="ARBA" id="ARBA00006333"/>
    </source>
</evidence>
<dbReference type="SUPFAM" id="SSF48576">
    <property type="entry name" value="Terpenoid synthases"/>
    <property type="match status" value="1"/>
</dbReference>
<proteinExistence type="inferred from homology"/>
<sequence length="404" mass="46015">MAPITPSTELVTVRIPDLFVSFLAEPPRVNVHYEQVKPEAEAWISKYTPSFTDIEVCSFDKRMSSRLSRGDFGYFMAICAPDAPRAAYRTLVDWNNWILRYFRLMTASQLPLFDDGELQDEPMAAAMVLQSLMSPMIESQTYSGRTAPEEDRLPIIRVHDTVWRRIQGKRFTKAMTDYCAGLVVQVEDVSEHRPPSTPEELLKARQLSIGVTPLFALIEYAHGIQLPDYVFEHPVIQEFVELGIEFCAITNDIMSYKKEEGQSVPHNLVAIARMTGLGAQEAFDYVGTMLDSRYERWENTINAMPDWGEEVNKHVRRYVKGIADVVRANLYWSIAAISSLSHRYATVSRRRGIWGKTALPFGKPAVCKSSRLRGILGRRRWSCDESFLDFCLNFIISSGSVFEV</sequence>
<evidence type="ECO:0000256" key="1">
    <source>
        <dbReference type="ARBA" id="ARBA00001946"/>
    </source>
</evidence>
<dbReference type="GO" id="GO:0010333">
    <property type="term" value="F:terpene synthase activity"/>
    <property type="evidence" value="ECO:0007669"/>
    <property type="project" value="InterPro"/>
</dbReference>
<evidence type="ECO:0000256" key="4">
    <source>
        <dbReference type="RuleBase" id="RU366034"/>
    </source>
</evidence>
<evidence type="ECO:0000313" key="5">
    <source>
        <dbReference type="EMBL" id="KAK5624996.1"/>
    </source>
</evidence>
<keyword evidence="4" id="KW-0479">Metal-binding</keyword>
<dbReference type="GO" id="GO:0008299">
    <property type="term" value="P:isoprenoid biosynthetic process"/>
    <property type="evidence" value="ECO:0007669"/>
    <property type="project" value="UniProtKB-ARBA"/>
</dbReference>
<dbReference type="EC" id="4.2.3.-" evidence="4"/>
<dbReference type="Pfam" id="PF19086">
    <property type="entry name" value="Terpene_syn_C_2"/>
    <property type="match status" value="1"/>
</dbReference>
<dbReference type="GO" id="GO:0046872">
    <property type="term" value="F:metal ion binding"/>
    <property type="evidence" value="ECO:0007669"/>
    <property type="project" value="UniProtKB-KW"/>
</dbReference>
<dbReference type="AlphaFoldDB" id="A0AAN7Z5R1"/>
<organism evidence="5 6">
    <name type="scientific">Xylaria bambusicola</name>
    <dbReference type="NCBI Taxonomy" id="326684"/>
    <lineage>
        <taxon>Eukaryota</taxon>
        <taxon>Fungi</taxon>
        <taxon>Dikarya</taxon>
        <taxon>Ascomycota</taxon>
        <taxon>Pezizomycotina</taxon>
        <taxon>Sordariomycetes</taxon>
        <taxon>Xylariomycetidae</taxon>
        <taxon>Xylariales</taxon>
        <taxon>Xylariaceae</taxon>
        <taxon>Xylaria</taxon>
    </lineage>
</organism>
<comment type="similarity">
    <text evidence="2 4">Belongs to the terpene synthase family.</text>
</comment>
<keyword evidence="4" id="KW-0456">Lyase</keyword>
<evidence type="ECO:0000256" key="3">
    <source>
        <dbReference type="ARBA" id="ARBA00022842"/>
    </source>
</evidence>
<gene>
    <name evidence="5" type="ORF">RRF57_000712</name>
</gene>
<reference evidence="5 6" key="1">
    <citation type="submission" date="2023-10" db="EMBL/GenBank/DDBJ databases">
        <title>Draft genome sequence of Xylaria bambusicola isolate GMP-LS, the root and basal stem rot pathogen of sugarcane in Indonesia.</title>
        <authorList>
            <person name="Selvaraj P."/>
            <person name="Muralishankar V."/>
            <person name="Muruganantham S."/>
            <person name="Sp S."/>
            <person name="Haryani S."/>
            <person name="Lau K.J.X."/>
            <person name="Naqvi N.I."/>
        </authorList>
    </citation>
    <scope>NUCLEOTIDE SEQUENCE [LARGE SCALE GENOMIC DNA]</scope>
    <source>
        <strain evidence="5">GMP-LS</strain>
    </source>
</reference>
<comment type="cofactor">
    <cofactor evidence="1 4">
        <name>Mg(2+)</name>
        <dbReference type="ChEBI" id="CHEBI:18420"/>
    </cofactor>
</comment>
<dbReference type="PANTHER" id="PTHR35201">
    <property type="entry name" value="TERPENE SYNTHASE"/>
    <property type="match status" value="1"/>
</dbReference>
<comment type="caution">
    <text evidence="5">The sequence shown here is derived from an EMBL/GenBank/DDBJ whole genome shotgun (WGS) entry which is preliminary data.</text>
</comment>
<dbReference type="InterPro" id="IPR008949">
    <property type="entry name" value="Isoprenoid_synthase_dom_sf"/>
</dbReference>
<name>A0AAN7Z5R1_9PEZI</name>
<dbReference type="Gene3D" id="1.10.600.10">
    <property type="entry name" value="Farnesyl Diphosphate Synthase"/>
    <property type="match status" value="1"/>
</dbReference>
<evidence type="ECO:0000313" key="6">
    <source>
        <dbReference type="Proteomes" id="UP001305414"/>
    </source>
</evidence>
<keyword evidence="3 4" id="KW-0460">Magnesium</keyword>
<dbReference type="InterPro" id="IPR034686">
    <property type="entry name" value="Terpene_cyclase-like_2"/>
</dbReference>
<accession>A0AAN7Z5R1</accession>